<feature type="compositionally biased region" description="Gly residues" evidence="1">
    <location>
        <begin position="83"/>
        <end position="92"/>
    </location>
</feature>
<name>A0A0F9VVS6_9ZZZZ</name>
<dbReference type="EMBL" id="LAZR01000277">
    <property type="protein sequence ID" value="KKN77551.1"/>
    <property type="molecule type" value="Genomic_DNA"/>
</dbReference>
<dbReference type="AlphaFoldDB" id="A0A0F9VVS6"/>
<gene>
    <name evidence="2" type="ORF">LCGC14_0359660</name>
</gene>
<protein>
    <submittedName>
        <fullName evidence="2">Uncharacterized protein</fullName>
    </submittedName>
</protein>
<reference evidence="2" key="1">
    <citation type="journal article" date="2015" name="Nature">
        <title>Complex archaea that bridge the gap between prokaryotes and eukaryotes.</title>
        <authorList>
            <person name="Spang A."/>
            <person name="Saw J.H."/>
            <person name="Jorgensen S.L."/>
            <person name="Zaremba-Niedzwiedzka K."/>
            <person name="Martijn J."/>
            <person name="Lind A.E."/>
            <person name="van Eijk R."/>
            <person name="Schleper C."/>
            <person name="Guy L."/>
            <person name="Ettema T.J."/>
        </authorList>
    </citation>
    <scope>NUCLEOTIDE SEQUENCE</scope>
</reference>
<comment type="caution">
    <text evidence="2">The sequence shown here is derived from an EMBL/GenBank/DDBJ whole genome shotgun (WGS) entry which is preliminary data.</text>
</comment>
<feature type="region of interest" description="Disordered" evidence="1">
    <location>
        <begin position="70"/>
        <end position="92"/>
    </location>
</feature>
<accession>A0A0F9VVS6</accession>
<evidence type="ECO:0000256" key="1">
    <source>
        <dbReference type="SAM" id="MobiDB-lite"/>
    </source>
</evidence>
<organism evidence="2">
    <name type="scientific">marine sediment metagenome</name>
    <dbReference type="NCBI Taxonomy" id="412755"/>
    <lineage>
        <taxon>unclassified sequences</taxon>
        <taxon>metagenomes</taxon>
        <taxon>ecological metagenomes</taxon>
    </lineage>
</organism>
<sequence length="92" mass="10246">MPLGEQPLTEDDKKYRAESDLDAFKRVEEVRVDPERMAMMAQLVQKEKVELQNIEPALAQMFPSLIMSSRNINKAHGDQSRSGEGGQGPGGM</sequence>
<evidence type="ECO:0000313" key="2">
    <source>
        <dbReference type="EMBL" id="KKN77551.1"/>
    </source>
</evidence>
<proteinExistence type="predicted"/>